<keyword evidence="3" id="KW-1185">Reference proteome</keyword>
<feature type="transmembrane region" description="Helical" evidence="1">
    <location>
        <begin position="45"/>
        <end position="65"/>
    </location>
</feature>
<evidence type="ECO:0000256" key="1">
    <source>
        <dbReference type="SAM" id="Phobius"/>
    </source>
</evidence>
<gene>
    <name evidence="2" type="ORF">EKG37_05825</name>
</gene>
<organism evidence="2 3">
    <name type="scientific">Bacillus yapensis</name>
    <dbReference type="NCBI Taxonomy" id="2492960"/>
    <lineage>
        <taxon>Bacteria</taxon>
        <taxon>Bacillati</taxon>
        <taxon>Bacillota</taxon>
        <taxon>Bacilli</taxon>
        <taxon>Bacillales</taxon>
        <taxon>Bacillaceae</taxon>
        <taxon>Bacillus</taxon>
    </lineage>
</organism>
<proteinExistence type="predicted"/>
<accession>A0A431WJ49</accession>
<keyword evidence="1" id="KW-1133">Transmembrane helix</keyword>
<evidence type="ECO:0000313" key="3">
    <source>
        <dbReference type="Proteomes" id="UP000271374"/>
    </source>
</evidence>
<comment type="caution">
    <text evidence="2">The sequence shown here is derived from an EMBL/GenBank/DDBJ whole genome shotgun (WGS) entry which is preliminary data.</text>
</comment>
<protein>
    <submittedName>
        <fullName evidence="2">Uncharacterized protein</fullName>
    </submittedName>
</protein>
<evidence type="ECO:0000313" key="2">
    <source>
        <dbReference type="EMBL" id="RTR35397.1"/>
    </source>
</evidence>
<dbReference type="AlphaFoldDB" id="A0A431WJ49"/>
<reference evidence="2 3" key="1">
    <citation type="submission" date="2018-12" db="EMBL/GenBank/DDBJ databases">
        <title>Bacillus yapensis draft genome sequence.</title>
        <authorList>
            <person name="Yu L."/>
            <person name="Xu X."/>
            <person name="Tang X."/>
        </authorList>
    </citation>
    <scope>NUCLEOTIDE SEQUENCE [LARGE SCALE GENOMIC DNA]</scope>
    <source>
        <strain evidence="2 3">XXST-01</strain>
    </source>
</reference>
<feature type="transmembrane region" description="Helical" evidence="1">
    <location>
        <begin position="21"/>
        <end position="39"/>
    </location>
</feature>
<dbReference type="Proteomes" id="UP000271374">
    <property type="component" value="Unassembled WGS sequence"/>
</dbReference>
<keyword evidence="1" id="KW-0472">Membrane</keyword>
<dbReference type="EMBL" id="RXNT01000003">
    <property type="protein sequence ID" value="RTR35397.1"/>
    <property type="molecule type" value="Genomic_DNA"/>
</dbReference>
<sequence>MVFHLKKSEVMNKNMKYLIGLYAVMAVMVFVNLISEYIFKGEYSAIASSVIVLLFLFGTIFFVNARHYLSKK</sequence>
<name>A0A431WJ49_9BACI</name>
<keyword evidence="1" id="KW-0812">Transmembrane</keyword>
<dbReference type="OrthoDB" id="2938705at2"/>